<dbReference type="Proteomes" id="UP000243978">
    <property type="component" value="Unassembled WGS sequence"/>
</dbReference>
<protein>
    <submittedName>
        <fullName evidence="3">3-hydroxyisobutyrate dehydrogenase-like beta-hydroxyacid dehydrogenase</fullName>
    </submittedName>
</protein>
<dbReference type="Pfam" id="PF09130">
    <property type="entry name" value="DUF1932"/>
    <property type="match status" value="1"/>
</dbReference>
<accession>A0A2T6BCV8</accession>
<dbReference type="OrthoDB" id="4333at2"/>
<sequence length="264" mass="27954">MRVGVLGYGEAGPFFARQLRASGLDVCAYDILLGQSQDRAGLQARLKEDGICAAASAIDLAERSDLILSTVTVANAESAALSLGPLKGKTFVDLNSIGPETKTRIAHHVIAQGGNFTAGVAMDTVPQRGVRVPLLLSGPSAELTACMLDDHGLNVRAVGTQYGLSAQIKLTRSIFIKGFEAVFVEAMDIAEETGTWAEVCGSLSDTFPGFDWAELVPYHIARVKAHGERRAQEMLECASMIKAAGLDAALTRAIAAKHRSTANR</sequence>
<organism evidence="3 4">
    <name type="scientific">Litoreibacter ponti</name>
    <dbReference type="NCBI Taxonomy" id="1510457"/>
    <lineage>
        <taxon>Bacteria</taxon>
        <taxon>Pseudomonadati</taxon>
        <taxon>Pseudomonadota</taxon>
        <taxon>Alphaproteobacteria</taxon>
        <taxon>Rhodobacterales</taxon>
        <taxon>Roseobacteraceae</taxon>
        <taxon>Litoreibacter</taxon>
    </lineage>
</organism>
<dbReference type="SUPFAM" id="SSF51735">
    <property type="entry name" value="NAD(P)-binding Rossmann-fold domains"/>
    <property type="match status" value="1"/>
</dbReference>
<reference evidence="3 4" key="1">
    <citation type="submission" date="2018-04" db="EMBL/GenBank/DDBJ databases">
        <title>Genomic Encyclopedia of Archaeal and Bacterial Type Strains, Phase II (KMG-II): from individual species to whole genera.</title>
        <authorList>
            <person name="Goeker M."/>
        </authorList>
    </citation>
    <scope>NUCLEOTIDE SEQUENCE [LARGE SCALE GENOMIC DNA]</scope>
    <source>
        <strain evidence="3 4">DSM 100977</strain>
    </source>
</reference>
<feature type="domain" description="Phosphogluconate dehydrogenase NAD-binding putative C-terminal" evidence="2">
    <location>
        <begin position="190"/>
        <end position="259"/>
    </location>
</feature>
<dbReference type="InterPro" id="IPR015814">
    <property type="entry name" value="Pgluconate_DH_NAD-bd_C"/>
</dbReference>
<gene>
    <name evidence="3" type="ORF">C8N43_3909</name>
</gene>
<dbReference type="InterPro" id="IPR013328">
    <property type="entry name" value="6PGD_dom2"/>
</dbReference>
<dbReference type="InterPro" id="IPR036291">
    <property type="entry name" value="NAD(P)-bd_dom_sf"/>
</dbReference>
<evidence type="ECO:0000313" key="4">
    <source>
        <dbReference type="Proteomes" id="UP000243978"/>
    </source>
</evidence>
<evidence type="ECO:0000259" key="2">
    <source>
        <dbReference type="Pfam" id="PF09130"/>
    </source>
</evidence>
<dbReference type="InterPro" id="IPR028939">
    <property type="entry name" value="P5C_Rdtase_cat_N"/>
</dbReference>
<dbReference type="Gene3D" id="1.10.1040.10">
    <property type="entry name" value="N-(1-d-carboxylethyl)-l-norvaline Dehydrogenase, domain 2"/>
    <property type="match status" value="1"/>
</dbReference>
<evidence type="ECO:0000313" key="3">
    <source>
        <dbReference type="EMBL" id="PTX53866.1"/>
    </source>
</evidence>
<dbReference type="InterPro" id="IPR008927">
    <property type="entry name" value="6-PGluconate_DH-like_C_sf"/>
</dbReference>
<name>A0A2T6BCV8_9RHOB</name>
<dbReference type="EMBL" id="QBKS01000003">
    <property type="protein sequence ID" value="PTX53866.1"/>
    <property type="molecule type" value="Genomic_DNA"/>
</dbReference>
<keyword evidence="4" id="KW-1185">Reference proteome</keyword>
<feature type="domain" description="Pyrroline-5-carboxylate reductase catalytic N-terminal" evidence="1">
    <location>
        <begin position="2"/>
        <end position="94"/>
    </location>
</feature>
<evidence type="ECO:0000259" key="1">
    <source>
        <dbReference type="Pfam" id="PF03807"/>
    </source>
</evidence>
<dbReference type="SUPFAM" id="SSF48179">
    <property type="entry name" value="6-phosphogluconate dehydrogenase C-terminal domain-like"/>
    <property type="match status" value="1"/>
</dbReference>
<proteinExistence type="predicted"/>
<comment type="caution">
    <text evidence="3">The sequence shown here is derived from an EMBL/GenBank/DDBJ whole genome shotgun (WGS) entry which is preliminary data.</text>
</comment>
<dbReference type="Gene3D" id="3.40.50.720">
    <property type="entry name" value="NAD(P)-binding Rossmann-like Domain"/>
    <property type="match status" value="1"/>
</dbReference>
<dbReference type="RefSeq" id="WP_107847583.1">
    <property type="nucleotide sequence ID" value="NZ_QBKS01000003.1"/>
</dbReference>
<dbReference type="Pfam" id="PF03807">
    <property type="entry name" value="F420_oxidored"/>
    <property type="match status" value="1"/>
</dbReference>
<dbReference type="AlphaFoldDB" id="A0A2T6BCV8"/>